<sequence>MVEYSAGYLKNVRDRLTQLDAGLTDMGRRAVEILEPRFEKVTTRYGADTKPEPEGGPVAATSPRAA</sequence>
<organism evidence="2 3">
    <name type="scientific">Azorhizobium oxalatiphilum</name>
    <dbReference type="NCBI Taxonomy" id="980631"/>
    <lineage>
        <taxon>Bacteria</taxon>
        <taxon>Pseudomonadati</taxon>
        <taxon>Pseudomonadota</taxon>
        <taxon>Alphaproteobacteria</taxon>
        <taxon>Hyphomicrobiales</taxon>
        <taxon>Xanthobacteraceae</taxon>
        <taxon>Azorhizobium</taxon>
    </lineage>
</organism>
<proteinExistence type="predicted"/>
<protein>
    <submittedName>
        <fullName evidence="2">Uncharacterized protein</fullName>
    </submittedName>
</protein>
<accession>A0A917C9C1</accession>
<dbReference type="RefSeq" id="WP_188582707.1">
    <property type="nucleotide sequence ID" value="NZ_BMCT01000008.1"/>
</dbReference>
<reference evidence="2" key="2">
    <citation type="submission" date="2020-09" db="EMBL/GenBank/DDBJ databases">
        <authorList>
            <person name="Sun Q."/>
            <person name="Sedlacek I."/>
        </authorList>
    </citation>
    <scope>NUCLEOTIDE SEQUENCE</scope>
    <source>
        <strain evidence="2">CCM 7897</strain>
    </source>
</reference>
<evidence type="ECO:0000313" key="3">
    <source>
        <dbReference type="Proteomes" id="UP000606044"/>
    </source>
</evidence>
<dbReference type="Proteomes" id="UP000606044">
    <property type="component" value="Unassembled WGS sequence"/>
</dbReference>
<reference evidence="2" key="1">
    <citation type="journal article" date="2014" name="Int. J. Syst. Evol. Microbiol.">
        <title>Complete genome sequence of Corynebacterium casei LMG S-19264T (=DSM 44701T), isolated from a smear-ripened cheese.</title>
        <authorList>
            <consortium name="US DOE Joint Genome Institute (JGI-PGF)"/>
            <person name="Walter F."/>
            <person name="Albersmeier A."/>
            <person name="Kalinowski J."/>
            <person name="Ruckert C."/>
        </authorList>
    </citation>
    <scope>NUCLEOTIDE SEQUENCE</scope>
    <source>
        <strain evidence="2">CCM 7897</strain>
    </source>
</reference>
<evidence type="ECO:0000256" key="1">
    <source>
        <dbReference type="SAM" id="MobiDB-lite"/>
    </source>
</evidence>
<name>A0A917C9C1_9HYPH</name>
<dbReference type="AlphaFoldDB" id="A0A917C9C1"/>
<evidence type="ECO:0000313" key="2">
    <source>
        <dbReference type="EMBL" id="GGF79441.1"/>
    </source>
</evidence>
<feature type="compositionally biased region" description="Basic and acidic residues" evidence="1">
    <location>
        <begin position="42"/>
        <end position="53"/>
    </location>
</feature>
<keyword evidence="3" id="KW-1185">Reference proteome</keyword>
<feature type="region of interest" description="Disordered" evidence="1">
    <location>
        <begin position="42"/>
        <end position="66"/>
    </location>
</feature>
<comment type="caution">
    <text evidence="2">The sequence shown here is derived from an EMBL/GenBank/DDBJ whole genome shotgun (WGS) entry which is preliminary data.</text>
</comment>
<gene>
    <name evidence="2" type="ORF">GCM10007301_44340</name>
</gene>
<dbReference type="EMBL" id="BMCT01000008">
    <property type="protein sequence ID" value="GGF79441.1"/>
    <property type="molecule type" value="Genomic_DNA"/>
</dbReference>